<dbReference type="STRING" id="158898.SAMN04488548_136223"/>
<feature type="region of interest" description="Disordered" evidence="1">
    <location>
        <begin position="1"/>
        <end position="32"/>
    </location>
</feature>
<dbReference type="Proteomes" id="UP000183180">
    <property type="component" value="Unassembled WGS sequence"/>
</dbReference>
<sequence length="82" mass="9267">MSDHSDELARPDGGGPYIGCGEGSRRRSRREQTPLVKLVGHLRHGITPMRSGLYPVLVMTKSIEVRTLMYQARFLLRINPFS</sequence>
<name>A0A1H2LEL8_9ACTN</name>
<feature type="compositionally biased region" description="Gly residues" evidence="1">
    <location>
        <begin position="12"/>
        <end position="22"/>
    </location>
</feature>
<accession>A0A1H2LEL8</accession>
<proteinExistence type="predicted"/>
<gene>
    <name evidence="2" type="ORF">SAMN04488548_136223</name>
</gene>
<reference evidence="2 3" key="1">
    <citation type="submission" date="2016-10" db="EMBL/GenBank/DDBJ databases">
        <authorList>
            <person name="de Groot N.N."/>
        </authorList>
    </citation>
    <scope>NUCLEOTIDE SEQUENCE [LARGE SCALE GENOMIC DNA]</scope>
    <source>
        <strain evidence="2 3">DSM 44215</strain>
    </source>
</reference>
<evidence type="ECO:0000256" key="1">
    <source>
        <dbReference type="SAM" id="MobiDB-lite"/>
    </source>
</evidence>
<feature type="compositionally biased region" description="Basic and acidic residues" evidence="1">
    <location>
        <begin position="1"/>
        <end position="10"/>
    </location>
</feature>
<evidence type="ECO:0000313" key="2">
    <source>
        <dbReference type="EMBL" id="SDU79490.1"/>
    </source>
</evidence>
<protein>
    <submittedName>
        <fullName evidence="2">Uncharacterized protein</fullName>
    </submittedName>
</protein>
<dbReference type="EMBL" id="FNLM01000036">
    <property type="protein sequence ID" value="SDU79490.1"/>
    <property type="molecule type" value="Genomic_DNA"/>
</dbReference>
<evidence type="ECO:0000313" key="3">
    <source>
        <dbReference type="Proteomes" id="UP000183180"/>
    </source>
</evidence>
<dbReference type="AlphaFoldDB" id="A0A1H2LEL8"/>
<organism evidence="2 3">
    <name type="scientific">Gordonia westfalica</name>
    <dbReference type="NCBI Taxonomy" id="158898"/>
    <lineage>
        <taxon>Bacteria</taxon>
        <taxon>Bacillati</taxon>
        <taxon>Actinomycetota</taxon>
        <taxon>Actinomycetes</taxon>
        <taxon>Mycobacteriales</taxon>
        <taxon>Gordoniaceae</taxon>
        <taxon>Gordonia</taxon>
    </lineage>
</organism>